<dbReference type="PANTHER" id="PTHR12110:SF41">
    <property type="entry name" value="INOSOSE DEHYDRATASE"/>
    <property type="match status" value="1"/>
</dbReference>
<dbReference type="InterPro" id="IPR036237">
    <property type="entry name" value="Xyl_isomerase-like_sf"/>
</dbReference>
<dbReference type="Gene3D" id="3.20.20.150">
    <property type="entry name" value="Divalent-metal-dependent TIM barrel enzymes"/>
    <property type="match status" value="1"/>
</dbReference>
<dbReference type="InterPro" id="IPR050312">
    <property type="entry name" value="IolE/XylAMocC-like"/>
</dbReference>
<gene>
    <name evidence="2" type="ORF">E1757_11465</name>
</gene>
<sequence>MHNPPAPGIAVQARLWGLERTASHYTEVFDEILAAGYTGAEVRYTLLQEQEQGIVNYLQRKPQFSLVALHASLKGFDGAEAEELLPGLLERMNRTGTSYLLVSMGYERHPEPWFELAARLSELCDRYGVTLCYHNHAAEFTDGPAFFDRLTGSYNVRLAADLAWVHRAGQNVPAFIDRYAEWIRYVHVKDTIGEQWKELGEGEIVLRPLLERLAALQLPWWTVEQDFTDREPLLSAAMSRKYLKEQLGI</sequence>
<keyword evidence="3" id="KW-1185">Reference proteome</keyword>
<dbReference type="Proteomes" id="UP000295636">
    <property type="component" value="Unassembled WGS sequence"/>
</dbReference>
<dbReference type="PANTHER" id="PTHR12110">
    <property type="entry name" value="HYDROXYPYRUVATE ISOMERASE"/>
    <property type="match status" value="1"/>
</dbReference>
<dbReference type="AlphaFoldDB" id="A0A4R5KR91"/>
<dbReference type="EMBL" id="SMRT01000004">
    <property type="protein sequence ID" value="TDF98116.1"/>
    <property type="molecule type" value="Genomic_DNA"/>
</dbReference>
<protein>
    <recommendedName>
        <fullName evidence="1">Xylose isomerase-like TIM barrel domain-containing protein</fullName>
    </recommendedName>
</protein>
<evidence type="ECO:0000313" key="2">
    <source>
        <dbReference type="EMBL" id="TDF98116.1"/>
    </source>
</evidence>
<dbReference type="InterPro" id="IPR013022">
    <property type="entry name" value="Xyl_isomerase-like_TIM-brl"/>
</dbReference>
<organism evidence="2 3">
    <name type="scientific">Paenibacillus piri</name>
    <dbReference type="NCBI Taxonomy" id="2547395"/>
    <lineage>
        <taxon>Bacteria</taxon>
        <taxon>Bacillati</taxon>
        <taxon>Bacillota</taxon>
        <taxon>Bacilli</taxon>
        <taxon>Bacillales</taxon>
        <taxon>Paenibacillaceae</taxon>
        <taxon>Paenibacillus</taxon>
    </lineage>
</organism>
<dbReference type="SUPFAM" id="SSF51658">
    <property type="entry name" value="Xylose isomerase-like"/>
    <property type="match status" value="1"/>
</dbReference>
<evidence type="ECO:0000259" key="1">
    <source>
        <dbReference type="Pfam" id="PF01261"/>
    </source>
</evidence>
<name>A0A4R5KR91_9BACL</name>
<reference evidence="2 3" key="1">
    <citation type="submission" date="2019-03" db="EMBL/GenBank/DDBJ databases">
        <title>This is whole genome sequence of Paenibacillus sp MS74 strain.</title>
        <authorList>
            <person name="Trinh H.N."/>
        </authorList>
    </citation>
    <scope>NUCLEOTIDE SEQUENCE [LARGE SCALE GENOMIC DNA]</scope>
    <source>
        <strain evidence="2 3">MS74</strain>
    </source>
</reference>
<dbReference type="OrthoDB" id="9779184at2"/>
<feature type="domain" description="Xylose isomerase-like TIM barrel" evidence="1">
    <location>
        <begin position="29"/>
        <end position="225"/>
    </location>
</feature>
<dbReference type="Pfam" id="PF01261">
    <property type="entry name" value="AP_endonuc_2"/>
    <property type="match status" value="1"/>
</dbReference>
<comment type="caution">
    <text evidence="2">The sequence shown here is derived from an EMBL/GenBank/DDBJ whole genome shotgun (WGS) entry which is preliminary data.</text>
</comment>
<evidence type="ECO:0000313" key="3">
    <source>
        <dbReference type="Proteomes" id="UP000295636"/>
    </source>
</evidence>
<accession>A0A4R5KR91</accession>
<dbReference type="RefSeq" id="WP_133227901.1">
    <property type="nucleotide sequence ID" value="NZ_SMRT01000004.1"/>
</dbReference>
<proteinExistence type="predicted"/>